<dbReference type="InterPro" id="IPR032098">
    <property type="entry name" value="Acyltransf_C"/>
</dbReference>
<evidence type="ECO:0000313" key="7">
    <source>
        <dbReference type="Proteomes" id="UP001153737"/>
    </source>
</evidence>
<dbReference type="PANTHER" id="PTHR10983:SF2">
    <property type="entry name" value="ACYL-COA:LYSOPHOSPHATIDYLGLYCEROL ACYLTRANSFERASE 1"/>
    <property type="match status" value="1"/>
</dbReference>
<feature type="domain" description="Phospholipid/glycerol acyltransferase" evidence="5">
    <location>
        <begin position="91"/>
        <end position="215"/>
    </location>
</feature>
<dbReference type="EMBL" id="OU896712">
    <property type="protein sequence ID" value="CAG9823194.1"/>
    <property type="molecule type" value="Genomic_DNA"/>
</dbReference>
<dbReference type="SUPFAM" id="SSF69593">
    <property type="entry name" value="Glycerol-3-phosphate (1)-acyltransferase"/>
    <property type="match status" value="1"/>
</dbReference>
<dbReference type="AlphaFoldDB" id="A0A9N9X4M7"/>
<keyword evidence="7" id="KW-1185">Reference proteome</keyword>
<accession>A0A9N9X4M7</accession>
<keyword evidence="4" id="KW-0472">Membrane</keyword>
<evidence type="ECO:0000313" key="6">
    <source>
        <dbReference type="EMBL" id="CAG9823194.1"/>
    </source>
</evidence>
<dbReference type="GO" id="GO:0005783">
    <property type="term" value="C:endoplasmic reticulum"/>
    <property type="evidence" value="ECO:0007669"/>
    <property type="project" value="TreeGrafter"/>
</dbReference>
<keyword evidence="3" id="KW-0012">Acyltransferase</keyword>
<organism evidence="6 7">
    <name type="scientific">Phaedon cochleariae</name>
    <name type="common">Mustard beetle</name>
    <dbReference type="NCBI Taxonomy" id="80249"/>
    <lineage>
        <taxon>Eukaryota</taxon>
        <taxon>Metazoa</taxon>
        <taxon>Ecdysozoa</taxon>
        <taxon>Arthropoda</taxon>
        <taxon>Hexapoda</taxon>
        <taxon>Insecta</taxon>
        <taxon>Pterygota</taxon>
        <taxon>Neoptera</taxon>
        <taxon>Endopterygota</taxon>
        <taxon>Coleoptera</taxon>
        <taxon>Polyphaga</taxon>
        <taxon>Cucujiformia</taxon>
        <taxon>Chrysomeloidea</taxon>
        <taxon>Chrysomelidae</taxon>
        <taxon>Chrysomelinae</taxon>
        <taxon>Chrysomelini</taxon>
        <taxon>Phaedon</taxon>
    </lineage>
</organism>
<dbReference type="SMART" id="SM00563">
    <property type="entry name" value="PlsC"/>
    <property type="match status" value="1"/>
</dbReference>
<keyword evidence="4" id="KW-0812">Transmembrane</keyword>
<keyword evidence="2" id="KW-0808">Transferase</keyword>
<comment type="similarity">
    <text evidence="1">Belongs to the 1-acyl-sn-glycerol-3-phosphate acyltransferase family.</text>
</comment>
<evidence type="ECO:0000256" key="4">
    <source>
        <dbReference type="SAM" id="Phobius"/>
    </source>
</evidence>
<reference evidence="6" key="2">
    <citation type="submission" date="2022-10" db="EMBL/GenBank/DDBJ databases">
        <authorList>
            <consortium name="ENA_rothamsted_submissions"/>
            <consortium name="culmorum"/>
            <person name="King R."/>
        </authorList>
    </citation>
    <scope>NUCLEOTIDE SEQUENCE</scope>
</reference>
<name>A0A9N9X4M7_PHACE</name>
<keyword evidence="4" id="KW-1133">Transmembrane helix</keyword>
<evidence type="ECO:0000259" key="5">
    <source>
        <dbReference type="SMART" id="SM00563"/>
    </source>
</evidence>
<sequence length="370" mass="43272">MDNDVRDWYKVPKGIFRLCFIIINNLYCIPTYVMWMILLLPLKKVKPDIYWKIEGYFFHGLLAIVSSWSYSAGYDMVEAGDDITQCLDDKTLIISNHQSTADVPLLFSCFNPRKQILPNIMWIMDSLFKYTNFGIVSVIHKDFFIMSGKKHRDRSLQDLTQHLLDVYIPLKRKWLILFPEGGFLRKRKAISHRYAEKMNLPKFENVSLPRIGAMKIIMDTLSPKSLCNNNSNSVKNDHVDLPCIKWILDITIAYPGGWPIDIGHIVFGHRPPCETVVFYRRYASKDVPKDSEALTQWLFDRWSEKEDMLGQFYKTGEIPVCFSRHERHPGKVVVQDCLRYVIYHVFFIASTYLHLQMAAAAYSCYSYLVY</sequence>
<reference evidence="6" key="1">
    <citation type="submission" date="2022-01" db="EMBL/GenBank/DDBJ databases">
        <authorList>
            <person name="King R."/>
        </authorList>
    </citation>
    <scope>NUCLEOTIDE SEQUENCE</scope>
</reference>
<dbReference type="InterPro" id="IPR002123">
    <property type="entry name" value="Plipid/glycerol_acylTrfase"/>
</dbReference>
<protein>
    <recommendedName>
        <fullName evidence="5">Phospholipid/glycerol acyltransferase domain-containing protein</fullName>
    </recommendedName>
</protein>
<dbReference type="CDD" id="cd07990">
    <property type="entry name" value="LPLAT_LCLAT1-like"/>
    <property type="match status" value="1"/>
</dbReference>
<gene>
    <name evidence="6" type="ORF">PHAECO_LOCUS10299</name>
</gene>
<dbReference type="GO" id="GO:0036149">
    <property type="term" value="P:phosphatidylinositol acyl-chain remodeling"/>
    <property type="evidence" value="ECO:0007669"/>
    <property type="project" value="TreeGrafter"/>
</dbReference>
<dbReference type="GO" id="GO:0016746">
    <property type="term" value="F:acyltransferase activity"/>
    <property type="evidence" value="ECO:0007669"/>
    <property type="project" value="UniProtKB-KW"/>
</dbReference>
<proteinExistence type="inferred from homology"/>
<dbReference type="PANTHER" id="PTHR10983">
    <property type="entry name" value="1-ACYLGLYCEROL-3-PHOSPHATE ACYLTRANSFERASE-RELATED"/>
    <property type="match status" value="1"/>
</dbReference>
<dbReference type="Proteomes" id="UP001153737">
    <property type="component" value="Chromosome 6"/>
</dbReference>
<dbReference type="Pfam" id="PF01553">
    <property type="entry name" value="Acyltransferase"/>
    <property type="match status" value="1"/>
</dbReference>
<evidence type="ECO:0000256" key="2">
    <source>
        <dbReference type="ARBA" id="ARBA00022679"/>
    </source>
</evidence>
<feature type="transmembrane region" description="Helical" evidence="4">
    <location>
        <begin position="15"/>
        <end position="41"/>
    </location>
</feature>
<dbReference type="Pfam" id="PF16076">
    <property type="entry name" value="Acyltransf_C"/>
    <property type="match status" value="1"/>
</dbReference>
<evidence type="ECO:0000256" key="3">
    <source>
        <dbReference type="ARBA" id="ARBA00023315"/>
    </source>
</evidence>
<dbReference type="OrthoDB" id="5920068at2759"/>
<evidence type="ECO:0000256" key="1">
    <source>
        <dbReference type="ARBA" id="ARBA00008655"/>
    </source>
</evidence>